<protein>
    <submittedName>
        <fullName evidence="7">Putative B3 domain-containing protein</fullName>
    </submittedName>
</protein>
<gene>
    <name evidence="7" type="primary">Os08g0157700</name>
    <name evidence="7" type="ORF">Zm00014a_014115</name>
</gene>
<dbReference type="Gene3D" id="2.40.330.10">
    <property type="entry name" value="DNA-binding pseudobarrel domain"/>
    <property type="match status" value="1"/>
</dbReference>
<evidence type="ECO:0000256" key="5">
    <source>
        <dbReference type="ARBA" id="ARBA00023242"/>
    </source>
</evidence>
<dbReference type="InterPro" id="IPR003340">
    <property type="entry name" value="B3_DNA-bd"/>
</dbReference>
<dbReference type="Proteomes" id="UP000251960">
    <property type="component" value="Chromosome 10"/>
</dbReference>
<feature type="domain" description="TF-B3" evidence="6">
    <location>
        <begin position="61"/>
        <end position="159"/>
    </location>
</feature>
<dbReference type="Pfam" id="PF02362">
    <property type="entry name" value="B3"/>
    <property type="match status" value="1"/>
</dbReference>
<dbReference type="OMA" id="IDYRHCQ"/>
<keyword evidence="2" id="KW-0805">Transcription regulation</keyword>
<evidence type="ECO:0000313" key="8">
    <source>
        <dbReference type="Proteomes" id="UP000251960"/>
    </source>
</evidence>
<dbReference type="InterPro" id="IPR044800">
    <property type="entry name" value="LEC2-like"/>
</dbReference>
<comment type="caution">
    <text evidence="7">The sequence shown here is derived from an EMBL/GenBank/DDBJ whole genome shotgun (WGS) entry which is preliminary data.</text>
</comment>
<name>A0A3L6G9D2_MAIZE</name>
<dbReference type="SMR" id="A0A3L6G9D2"/>
<proteinExistence type="predicted"/>
<accession>A0A3L6G9D2</accession>
<comment type="subcellular location">
    <subcellularLocation>
        <location evidence="1">Nucleus</location>
    </subcellularLocation>
</comment>
<dbReference type="OrthoDB" id="2020802at2759"/>
<evidence type="ECO:0000259" key="6">
    <source>
        <dbReference type="PROSITE" id="PS50863"/>
    </source>
</evidence>
<dbReference type="InterPro" id="IPR015300">
    <property type="entry name" value="DNA-bd_pseudobarrel_sf"/>
</dbReference>
<evidence type="ECO:0000313" key="7">
    <source>
        <dbReference type="EMBL" id="PWZ43605.1"/>
    </source>
</evidence>
<dbReference type="PROSITE" id="PS50863">
    <property type="entry name" value="B3"/>
    <property type="match status" value="1"/>
</dbReference>
<dbReference type="SMART" id="SM01019">
    <property type="entry name" value="B3"/>
    <property type="match status" value="1"/>
</dbReference>
<keyword evidence="5" id="KW-0539">Nucleus</keyword>
<sequence>MLHMDLSLGTLVEVEDSQEVQEEDNNLYKQQRALGQDLHRRQGVSGGGPSHSHGVEREHMFDKVLTPSDVGKLNRLVVPKQHAERFFPAAGAGSTQLCFQDRGGALWQFRYSYWGSSQSYVMTKGWSRFVRAARLAAGDTVTFSRSGGGRYFIEYRHCQRRRRDVDISFGDAATVPAWPRPIVIGTAAMNNGGATVASATIAGHDIEVAVAPSGARSFRLFGFNVECSGDDAPAPAPAPAEVEYVDGDT</sequence>
<evidence type="ECO:0000256" key="1">
    <source>
        <dbReference type="ARBA" id="ARBA00004123"/>
    </source>
</evidence>
<dbReference type="PANTHER" id="PTHR31140">
    <property type="entry name" value="B3 DOMAIN-CONTAINING TRANSCRIPTION FACTOR ABI3"/>
    <property type="match status" value="1"/>
</dbReference>
<dbReference type="GO" id="GO:0005634">
    <property type="term" value="C:nucleus"/>
    <property type="evidence" value="ECO:0007669"/>
    <property type="project" value="UniProtKB-SubCell"/>
</dbReference>
<keyword evidence="3" id="KW-0238">DNA-binding</keyword>
<organism evidence="7 8">
    <name type="scientific">Zea mays</name>
    <name type="common">Maize</name>
    <dbReference type="NCBI Taxonomy" id="4577"/>
    <lineage>
        <taxon>Eukaryota</taxon>
        <taxon>Viridiplantae</taxon>
        <taxon>Streptophyta</taxon>
        <taxon>Embryophyta</taxon>
        <taxon>Tracheophyta</taxon>
        <taxon>Spermatophyta</taxon>
        <taxon>Magnoliopsida</taxon>
        <taxon>Liliopsida</taxon>
        <taxon>Poales</taxon>
        <taxon>Poaceae</taxon>
        <taxon>PACMAD clade</taxon>
        <taxon>Panicoideae</taxon>
        <taxon>Andropogonodae</taxon>
        <taxon>Andropogoneae</taxon>
        <taxon>Tripsacinae</taxon>
        <taxon>Zea</taxon>
    </lineage>
</organism>
<evidence type="ECO:0000256" key="3">
    <source>
        <dbReference type="ARBA" id="ARBA00023125"/>
    </source>
</evidence>
<reference evidence="7 8" key="1">
    <citation type="journal article" date="2018" name="Nat. Genet.">
        <title>Extensive intraspecific gene order and gene structural variations between Mo17 and other maize genomes.</title>
        <authorList>
            <person name="Sun S."/>
            <person name="Zhou Y."/>
            <person name="Chen J."/>
            <person name="Shi J."/>
            <person name="Zhao H."/>
            <person name="Zhao H."/>
            <person name="Song W."/>
            <person name="Zhang M."/>
            <person name="Cui Y."/>
            <person name="Dong X."/>
            <person name="Liu H."/>
            <person name="Ma X."/>
            <person name="Jiao Y."/>
            <person name="Wang B."/>
            <person name="Wei X."/>
            <person name="Stein J.C."/>
            <person name="Glaubitz J.C."/>
            <person name="Lu F."/>
            <person name="Yu G."/>
            <person name="Liang C."/>
            <person name="Fengler K."/>
            <person name="Li B."/>
            <person name="Rafalski A."/>
            <person name="Schnable P.S."/>
            <person name="Ware D.H."/>
            <person name="Buckler E.S."/>
            <person name="Lai J."/>
        </authorList>
    </citation>
    <scope>NUCLEOTIDE SEQUENCE [LARGE SCALE GENOMIC DNA]</scope>
    <source>
        <strain evidence="8">cv. Missouri 17</strain>
        <tissue evidence="7">Seedling</tissue>
    </source>
</reference>
<dbReference type="EMBL" id="NCVQ01000002">
    <property type="protein sequence ID" value="PWZ43605.1"/>
    <property type="molecule type" value="Genomic_DNA"/>
</dbReference>
<dbReference type="SUPFAM" id="SSF101936">
    <property type="entry name" value="DNA-binding pseudobarrel domain"/>
    <property type="match status" value="1"/>
</dbReference>
<dbReference type="GO" id="GO:0003700">
    <property type="term" value="F:DNA-binding transcription factor activity"/>
    <property type="evidence" value="ECO:0007669"/>
    <property type="project" value="InterPro"/>
</dbReference>
<dbReference type="AlphaFoldDB" id="A0A3L6G9D2"/>
<evidence type="ECO:0000256" key="4">
    <source>
        <dbReference type="ARBA" id="ARBA00023163"/>
    </source>
</evidence>
<dbReference type="CDD" id="cd10017">
    <property type="entry name" value="B3_DNA"/>
    <property type="match status" value="1"/>
</dbReference>
<keyword evidence="4" id="KW-0804">Transcription</keyword>
<dbReference type="PANTHER" id="PTHR31140:SF14">
    <property type="entry name" value="B3 DOMAIN-CONTAINING PROTEIN OS08G0157700-RELATED"/>
    <property type="match status" value="1"/>
</dbReference>
<evidence type="ECO:0000256" key="2">
    <source>
        <dbReference type="ARBA" id="ARBA00023015"/>
    </source>
</evidence>
<dbReference type="ExpressionAtlas" id="A0A3L6G9D2">
    <property type="expression patterns" value="baseline"/>
</dbReference>
<dbReference type="GO" id="GO:0003677">
    <property type="term" value="F:DNA binding"/>
    <property type="evidence" value="ECO:0007669"/>
    <property type="project" value="UniProtKB-KW"/>
</dbReference>